<dbReference type="Proteomes" id="UP000824782">
    <property type="component" value="Unassembled WGS sequence"/>
</dbReference>
<keyword evidence="7" id="KW-1185">Reference proteome</keyword>
<comment type="caution">
    <text evidence="6">The sequence shown here is derived from an EMBL/GenBank/DDBJ whole genome shotgun (WGS) entry which is preliminary data.</text>
</comment>
<dbReference type="PROSITE" id="PS50102">
    <property type="entry name" value="RRM"/>
    <property type="match status" value="3"/>
</dbReference>
<accession>A0AAV7BD17</accession>
<dbReference type="InterPro" id="IPR012677">
    <property type="entry name" value="Nucleotide-bd_a/b_plait_sf"/>
</dbReference>
<dbReference type="EMBL" id="WNYA01000005">
    <property type="protein sequence ID" value="KAG8570436.1"/>
    <property type="molecule type" value="Genomic_DNA"/>
</dbReference>
<evidence type="ECO:0000256" key="3">
    <source>
        <dbReference type="PROSITE-ProRule" id="PRU00176"/>
    </source>
</evidence>
<feature type="region of interest" description="Disordered" evidence="4">
    <location>
        <begin position="86"/>
        <end position="126"/>
    </location>
</feature>
<dbReference type="GO" id="GO:0003723">
    <property type="term" value="F:RNA binding"/>
    <property type="evidence" value="ECO:0007669"/>
    <property type="project" value="UniProtKB-UniRule"/>
</dbReference>
<sequence>MAVVIRLQGLPVDAGSVEIRHFFTGLQIPDGGVHIIGGKLGKAFIIFATDEDARRAMSRSGGIIKGSEILLFLSSRTEMQITLEASRKPNKNPKHPAVPPSGETNHPGTMKKGANPSKFEKKNYDTNFDNSTAKHREAYEKREVNAPNDDLYLFLYGLPYNVTEEEIRRFFKDLDVADILFTVRPNGVKNGNGMVRFGSVKDAEAAMAFHNEYIGSRFISLSKTTEENWVKAGGKIGDTYTKQPRKRTRSRSPMNQQFYVHLKNLSYGVEKNDIRHFFAAPDMADSQIKFLLDKHNNRTRDGFIMLKSEWQYEKCLALSKSNLKGRPVVILPIARKAMLELIESYETQTPPKQEHGYEDYSRREPSNQKRCIYVRNFPFDVNKGEVQKFFSGFSVHEDDIFLLFDNKGVGLGEALVRFPSEDQALIAEGLNRQMFLGTEVLLRRITDEQMKEFGAFIDTPVEPPMVCSPRYRNDYIKVPLPEAHDRPYAVPEYDHREYRDSPERLYDPYQMEYGGRDEHFGGYEMENNHVEYDHSFQDPNLSFGNRVAGAIIRMKNLPYTITSEEILDFFYGYNVIPDSVDIKFNRKGMATGHATICSGNYEEAMAAVNELNERPMGTRKIILTLTKI</sequence>
<feature type="domain" description="RRM" evidence="5">
    <location>
        <begin position="151"/>
        <end position="226"/>
    </location>
</feature>
<dbReference type="SMART" id="SM00360">
    <property type="entry name" value="RRM"/>
    <property type="match status" value="5"/>
</dbReference>
<evidence type="ECO:0000259" key="5">
    <source>
        <dbReference type="PROSITE" id="PS50102"/>
    </source>
</evidence>
<dbReference type="Gene3D" id="3.30.70.330">
    <property type="match status" value="5"/>
</dbReference>
<feature type="domain" description="RRM" evidence="5">
    <location>
        <begin position="550"/>
        <end position="628"/>
    </location>
</feature>
<keyword evidence="2 3" id="KW-0694">RNA-binding</keyword>
<protein>
    <recommendedName>
        <fullName evidence="5">RRM domain-containing protein</fullName>
    </recommendedName>
</protein>
<dbReference type="Pfam" id="PF00076">
    <property type="entry name" value="RRM_1"/>
    <property type="match status" value="3"/>
</dbReference>
<dbReference type="InterPro" id="IPR035979">
    <property type="entry name" value="RBD_domain_sf"/>
</dbReference>
<dbReference type="InterPro" id="IPR000504">
    <property type="entry name" value="RRM_dom"/>
</dbReference>
<evidence type="ECO:0000313" key="6">
    <source>
        <dbReference type="EMBL" id="KAG8570436.1"/>
    </source>
</evidence>
<evidence type="ECO:0000256" key="1">
    <source>
        <dbReference type="ARBA" id="ARBA00022737"/>
    </source>
</evidence>
<evidence type="ECO:0000256" key="2">
    <source>
        <dbReference type="ARBA" id="ARBA00022884"/>
    </source>
</evidence>
<dbReference type="PANTHER" id="PTHR13976">
    <property type="entry name" value="HETEROGENEOUS NUCLEAR RIBONUCLEOPROTEIN-RELATED"/>
    <property type="match status" value="1"/>
</dbReference>
<dbReference type="InterPro" id="IPR050666">
    <property type="entry name" value="ESRP"/>
</dbReference>
<keyword evidence="1" id="KW-0677">Repeat</keyword>
<dbReference type="CDD" id="cd12515">
    <property type="entry name" value="RRM5_RBM12_like"/>
    <property type="match status" value="1"/>
</dbReference>
<name>A0AAV7BD17_ENGPU</name>
<dbReference type="SUPFAM" id="SSF54928">
    <property type="entry name" value="RNA-binding domain, RBD"/>
    <property type="match status" value="4"/>
</dbReference>
<evidence type="ECO:0000256" key="4">
    <source>
        <dbReference type="SAM" id="MobiDB-lite"/>
    </source>
</evidence>
<feature type="domain" description="RRM" evidence="5">
    <location>
        <begin position="370"/>
        <end position="447"/>
    </location>
</feature>
<proteinExistence type="predicted"/>
<dbReference type="AlphaFoldDB" id="A0AAV7BD17"/>
<gene>
    <name evidence="6" type="ORF">GDO81_011272</name>
</gene>
<organism evidence="6 7">
    <name type="scientific">Engystomops pustulosus</name>
    <name type="common">Tungara frog</name>
    <name type="synonym">Physalaemus pustulosus</name>
    <dbReference type="NCBI Taxonomy" id="76066"/>
    <lineage>
        <taxon>Eukaryota</taxon>
        <taxon>Metazoa</taxon>
        <taxon>Chordata</taxon>
        <taxon>Craniata</taxon>
        <taxon>Vertebrata</taxon>
        <taxon>Euteleostomi</taxon>
        <taxon>Amphibia</taxon>
        <taxon>Batrachia</taxon>
        <taxon>Anura</taxon>
        <taxon>Neobatrachia</taxon>
        <taxon>Hyloidea</taxon>
        <taxon>Leptodactylidae</taxon>
        <taxon>Leiuperinae</taxon>
        <taxon>Engystomops</taxon>
    </lineage>
</organism>
<reference evidence="6" key="1">
    <citation type="thesis" date="2020" institute="ProQuest LLC" country="789 East Eisenhower Parkway, Ann Arbor, MI, USA">
        <title>Comparative Genomics and Chromosome Evolution.</title>
        <authorList>
            <person name="Mudd A.B."/>
        </authorList>
    </citation>
    <scope>NUCLEOTIDE SEQUENCE</scope>
    <source>
        <strain evidence="6">237g6f4</strain>
        <tissue evidence="6">Blood</tissue>
    </source>
</reference>
<evidence type="ECO:0000313" key="7">
    <source>
        <dbReference type="Proteomes" id="UP000824782"/>
    </source>
</evidence>